<reference evidence="1 2" key="1">
    <citation type="submission" date="2024-04" db="EMBL/GenBank/DDBJ databases">
        <authorList>
            <person name="Fracassetti M."/>
        </authorList>
    </citation>
    <scope>NUCLEOTIDE SEQUENCE [LARGE SCALE GENOMIC DNA]</scope>
</reference>
<dbReference type="EMBL" id="OZ034816">
    <property type="protein sequence ID" value="CAL1377828.1"/>
    <property type="molecule type" value="Genomic_DNA"/>
</dbReference>
<dbReference type="AlphaFoldDB" id="A0AAV2DWP6"/>
<gene>
    <name evidence="1" type="ORF">LTRI10_LOCUS19450</name>
</gene>
<evidence type="ECO:0000313" key="1">
    <source>
        <dbReference type="EMBL" id="CAL1377828.1"/>
    </source>
</evidence>
<proteinExistence type="predicted"/>
<accession>A0AAV2DWP6</accession>
<protein>
    <submittedName>
        <fullName evidence="1">Uncharacterized protein</fullName>
    </submittedName>
</protein>
<dbReference type="Proteomes" id="UP001497516">
    <property type="component" value="Chromosome 3"/>
</dbReference>
<organism evidence="1 2">
    <name type="scientific">Linum trigynum</name>
    <dbReference type="NCBI Taxonomy" id="586398"/>
    <lineage>
        <taxon>Eukaryota</taxon>
        <taxon>Viridiplantae</taxon>
        <taxon>Streptophyta</taxon>
        <taxon>Embryophyta</taxon>
        <taxon>Tracheophyta</taxon>
        <taxon>Spermatophyta</taxon>
        <taxon>Magnoliopsida</taxon>
        <taxon>eudicotyledons</taxon>
        <taxon>Gunneridae</taxon>
        <taxon>Pentapetalae</taxon>
        <taxon>rosids</taxon>
        <taxon>fabids</taxon>
        <taxon>Malpighiales</taxon>
        <taxon>Linaceae</taxon>
        <taxon>Linum</taxon>
    </lineage>
</organism>
<sequence>MDPLPSINRVFPGLVQQERRNTLSLPPVALVTQGSAANNKGVLFLIKLMQLRVMVEVVNDHCVHIVASMAIPLTGATRSMGIPLVTRVVVQLMSSSPSLPLLLVTSLLVMNM</sequence>
<evidence type="ECO:0000313" key="2">
    <source>
        <dbReference type="Proteomes" id="UP001497516"/>
    </source>
</evidence>
<keyword evidence="2" id="KW-1185">Reference proteome</keyword>
<name>A0AAV2DWP6_9ROSI</name>